<proteinExistence type="predicted"/>
<sequence>MHKIDFITFCFTSQNYTLMSQNQSQSMKASNCFAAAISKMLSDPKYKQIESQLAQLSNLLIKIDSQVPGSAESLLNAIASGQGTR</sequence>
<dbReference type="Proteomes" id="UP001470230">
    <property type="component" value="Unassembled WGS sequence"/>
</dbReference>
<protein>
    <submittedName>
        <fullName evidence="1">Uncharacterized protein</fullName>
    </submittedName>
</protein>
<reference evidence="1 2" key="1">
    <citation type="submission" date="2024-04" db="EMBL/GenBank/DDBJ databases">
        <title>Tritrichomonas musculus Genome.</title>
        <authorList>
            <person name="Alves-Ferreira E."/>
            <person name="Grigg M."/>
            <person name="Lorenzi H."/>
            <person name="Galac M."/>
        </authorList>
    </citation>
    <scope>NUCLEOTIDE SEQUENCE [LARGE SCALE GENOMIC DNA]</scope>
    <source>
        <strain evidence="1 2">EAF2021</strain>
    </source>
</reference>
<organism evidence="1 2">
    <name type="scientific">Tritrichomonas musculus</name>
    <dbReference type="NCBI Taxonomy" id="1915356"/>
    <lineage>
        <taxon>Eukaryota</taxon>
        <taxon>Metamonada</taxon>
        <taxon>Parabasalia</taxon>
        <taxon>Tritrichomonadida</taxon>
        <taxon>Tritrichomonadidae</taxon>
        <taxon>Tritrichomonas</taxon>
    </lineage>
</organism>
<accession>A0ABR2KJD6</accession>
<evidence type="ECO:0000313" key="1">
    <source>
        <dbReference type="EMBL" id="KAK8890537.1"/>
    </source>
</evidence>
<gene>
    <name evidence="1" type="ORF">M9Y10_035314</name>
</gene>
<keyword evidence="2" id="KW-1185">Reference proteome</keyword>
<name>A0ABR2KJD6_9EUKA</name>
<dbReference type="EMBL" id="JAPFFF010000005">
    <property type="protein sequence ID" value="KAK8890537.1"/>
    <property type="molecule type" value="Genomic_DNA"/>
</dbReference>
<evidence type="ECO:0000313" key="2">
    <source>
        <dbReference type="Proteomes" id="UP001470230"/>
    </source>
</evidence>
<comment type="caution">
    <text evidence="1">The sequence shown here is derived from an EMBL/GenBank/DDBJ whole genome shotgun (WGS) entry which is preliminary data.</text>
</comment>